<organism evidence="2 3">
    <name type="scientific">Thiothrix lacustris</name>
    <dbReference type="NCBI Taxonomy" id="525917"/>
    <lineage>
        <taxon>Bacteria</taxon>
        <taxon>Pseudomonadati</taxon>
        <taxon>Pseudomonadota</taxon>
        <taxon>Gammaproteobacteria</taxon>
        <taxon>Thiotrichales</taxon>
        <taxon>Thiotrichaceae</taxon>
        <taxon>Thiothrix</taxon>
    </lineage>
</organism>
<dbReference type="Proteomes" id="UP000192491">
    <property type="component" value="Unassembled WGS sequence"/>
</dbReference>
<dbReference type="STRING" id="1123401.GCA_000621325_00308"/>
<evidence type="ECO:0000313" key="3">
    <source>
        <dbReference type="Proteomes" id="UP000192491"/>
    </source>
</evidence>
<dbReference type="EMBL" id="MTEJ01000635">
    <property type="protein sequence ID" value="OQX00573.1"/>
    <property type="molecule type" value="Genomic_DNA"/>
</dbReference>
<proteinExistence type="predicted"/>
<dbReference type="Pfam" id="PF09899">
    <property type="entry name" value="DUF2126"/>
    <property type="match status" value="1"/>
</dbReference>
<feature type="domain" description="DUF2126" evidence="1">
    <location>
        <begin position="1"/>
        <end position="171"/>
    </location>
</feature>
<dbReference type="InterPro" id="IPR018667">
    <property type="entry name" value="DUF2126"/>
</dbReference>
<gene>
    <name evidence="2" type="ORF">BWK73_48115</name>
</gene>
<feature type="non-terminal residue" evidence="2">
    <location>
        <position position="1"/>
    </location>
</feature>
<dbReference type="eggNOG" id="COG4196">
    <property type="taxonomic scope" value="Bacteria"/>
</dbReference>
<evidence type="ECO:0000259" key="1">
    <source>
        <dbReference type="Pfam" id="PF09899"/>
    </source>
</evidence>
<evidence type="ECO:0000313" key="2">
    <source>
        <dbReference type="EMBL" id="OQX00573.1"/>
    </source>
</evidence>
<sequence>EELSSQGTARFVDSSLERVQVKINGLTDSRYVVSCNGRRVPMKATGVKGEYVAGVRFRAWQPPSALHPTIGIHAPLVFDIIDTWNGRSVGGCTYHVSHPGGRNSEIFPVNAYEAESRRFSRFREEHTPGVIEPKFLSEATRSFYEHGAKPQPMSPPAEEVNADYPYTLDLRRA</sequence>
<dbReference type="eggNOG" id="COG1305">
    <property type="taxonomic scope" value="Bacteria"/>
</dbReference>
<name>A0A1Y1Q9H6_9GAMM</name>
<comment type="caution">
    <text evidence="2">The sequence shown here is derived from an EMBL/GenBank/DDBJ whole genome shotgun (WGS) entry which is preliminary data.</text>
</comment>
<protein>
    <recommendedName>
        <fullName evidence="1">DUF2126 domain-containing protein</fullName>
    </recommendedName>
</protein>
<dbReference type="AlphaFoldDB" id="A0A1Y1Q9H6"/>
<reference evidence="2 3" key="1">
    <citation type="submission" date="2017-01" db="EMBL/GenBank/DDBJ databases">
        <title>Novel large sulfur bacteria in the metagenomes of groundwater-fed chemosynthetic microbial mats in the Lake Huron basin.</title>
        <authorList>
            <person name="Sharrar A.M."/>
            <person name="Flood B.E."/>
            <person name="Bailey J.V."/>
            <person name="Jones D.S."/>
            <person name="Biddanda B."/>
            <person name="Ruberg S.A."/>
            <person name="Marcus D.N."/>
            <person name="Dick G.J."/>
        </authorList>
    </citation>
    <scope>NUCLEOTIDE SEQUENCE [LARGE SCALE GENOMIC DNA]</scope>
    <source>
        <strain evidence="2">A8</strain>
    </source>
</reference>
<accession>A0A1Y1Q9H6</accession>